<dbReference type="Pfam" id="PF23562">
    <property type="entry name" value="AMP-binding_C_3"/>
    <property type="match status" value="1"/>
</dbReference>
<evidence type="ECO:0000256" key="4">
    <source>
        <dbReference type="ARBA" id="ARBA00023098"/>
    </source>
</evidence>
<protein>
    <recommendedName>
        <fullName evidence="5">Acyl-CoA synthetase</fullName>
    </recommendedName>
</protein>
<reference evidence="7" key="1">
    <citation type="submission" date="2021-01" db="EMBL/GenBank/DDBJ databases">
        <title>Whole genome shotgun sequence of Virgisporangium ochraceum NBRC 16418.</title>
        <authorList>
            <person name="Komaki H."/>
            <person name="Tamura T."/>
        </authorList>
    </citation>
    <scope>NUCLEOTIDE SEQUENCE</scope>
    <source>
        <strain evidence="7">NBRC 16418</strain>
    </source>
</reference>
<evidence type="ECO:0000256" key="3">
    <source>
        <dbReference type="ARBA" id="ARBA00022832"/>
    </source>
</evidence>
<dbReference type="PANTHER" id="PTHR43272">
    <property type="entry name" value="LONG-CHAIN-FATTY-ACID--COA LIGASE"/>
    <property type="match status" value="1"/>
</dbReference>
<dbReference type="InterPro" id="IPR000873">
    <property type="entry name" value="AMP-dep_synth/lig_dom"/>
</dbReference>
<comment type="caution">
    <text evidence="7">The sequence shown here is derived from an EMBL/GenBank/DDBJ whole genome shotgun (WGS) entry which is preliminary data.</text>
</comment>
<dbReference type="CDD" id="cd05907">
    <property type="entry name" value="VL_LC_FACS_like"/>
    <property type="match status" value="1"/>
</dbReference>
<gene>
    <name evidence="7" type="primary">fadD_1</name>
    <name evidence="7" type="ORF">Voc01_036140</name>
</gene>
<organism evidence="7 8">
    <name type="scientific">Virgisporangium ochraceum</name>
    <dbReference type="NCBI Taxonomy" id="65505"/>
    <lineage>
        <taxon>Bacteria</taxon>
        <taxon>Bacillati</taxon>
        <taxon>Actinomycetota</taxon>
        <taxon>Actinomycetes</taxon>
        <taxon>Micromonosporales</taxon>
        <taxon>Micromonosporaceae</taxon>
        <taxon>Virgisporangium</taxon>
    </lineage>
</organism>
<dbReference type="SUPFAM" id="SSF56801">
    <property type="entry name" value="Acetyl-CoA synthetase-like"/>
    <property type="match status" value="1"/>
</dbReference>
<dbReference type="AlphaFoldDB" id="A0A8J4EE62"/>
<dbReference type="Gene3D" id="3.40.50.12780">
    <property type="entry name" value="N-terminal domain of ligase-like"/>
    <property type="match status" value="1"/>
</dbReference>
<feature type="domain" description="AMP-dependent synthetase/ligase" evidence="6">
    <location>
        <begin position="23"/>
        <end position="416"/>
    </location>
</feature>
<evidence type="ECO:0000259" key="6">
    <source>
        <dbReference type="Pfam" id="PF00501"/>
    </source>
</evidence>
<comment type="similarity">
    <text evidence="1">Belongs to the ATP-dependent AMP-binding enzyme family.</text>
</comment>
<dbReference type="RefSeq" id="WP_203928643.1">
    <property type="nucleotide sequence ID" value="NZ_BOPH01000047.1"/>
</dbReference>
<dbReference type="Pfam" id="PF00501">
    <property type="entry name" value="AMP-binding"/>
    <property type="match status" value="1"/>
</dbReference>
<accession>A0A8J4EE62</accession>
<dbReference type="PANTHER" id="PTHR43272:SF32">
    <property type="entry name" value="AMP-DEPENDENT SYNTHETASE_LIGASE DOMAIN-CONTAINING PROTEIN"/>
    <property type="match status" value="1"/>
</dbReference>
<dbReference type="GO" id="GO:0016020">
    <property type="term" value="C:membrane"/>
    <property type="evidence" value="ECO:0007669"/>
    <property type="project" value="TreeGrafter"/>
</dbReference>
<evidence type="ECO:0000256" key="1">
    <source>
        <dbReference type="ARBA" id="ARBA00006432"/>
    </source>
</evidence>
<dbReference type="Proteomes" id="UP000635606">
    <property type="component" value="Unassembled WGS sequence"/>
</dbReference>
<keyword evidence="4" id="KW-0443">Lipid metabolism</keyword>
<keyword evidence="3" id="KW-0276">Fatty acid metabolism</keyword>
<evidence type="ECO:0000256" key="2">
    <source>
        <dbReference type="ARBA" id="ARBA00022598"/>
    </source>
</evidence>
<dbReference type="EMBL" id="BOPH01000047">
    <property type="protein sequence ID" value="GIJ68697.1"/>
    <property type="molecule type" value="Genomic_DNA"/>
</dbReference>
<dbReference type="GO" id="GO:0004467">
    <property type="term" value="F:long-chain fatty acid-CoA ligase activity"/>
    <property type="evidence" value="ECO:0007669"/>
    <property type="project" value="TreeGrafter"/>
</dbReference>
<evidence type="ECO:0000256" key="5">
    <source>
        <dbReference type="ARBA" id="ARBA00032875"/>
    </source>
</evidence>
<proteinExistence type="inferred from homology"/>
<dbReference type="InterPro" id="IPR042099">
    <property type="entry name" value="ANL_N_sf"/>
</dbReference>
<name>A0A8J4EE62_9ACTN</name>
<keyword evidence="8" id="KW-1185">Reference proteome</keyword>
<dbReference type="InterPro" id="IPR020845">
    <property type="entry name" value="AMP-binding_CS"/>
</dbReference>
<evidence type="ECO:0000313" key="8">
    <source>
        <dbReference type="Proteomes" id="UP000635606"/>
    </source>
</evidence>
<evidence type="ECO:0000313" key="7">
    <source>
        <dbReference type="EMBL" id="GIJ68697.1"/>
    </source>
</evidence>
<sequence>MREVEVPPVATIADDATLSDAVWANAERTPDAVQFQRRTATGWEDVTCARFRDEVTTVANGLIAEGVQRGDRVALMSRTRYEWTLVDYAIWAVGAVTVPIYDSSSAEQVAWIIEDSGAVACVVETNEHRAHASSTGLEKIWTIEGDGPTLADLHQPGADSAELNRRRRDTRADDLATIIYTSGTTGRPKGCVLTHRNIDFNAANGLAGLDDYVNARGRTLLFLPLAHSFARLIQVAVVRTPCLMRPDADIKKLPEAMREFQPTFLLAMPRIFEKVYTSAKLRAHADGKGAIFDRAEKVAIAHSRADGKPGLLLKAQHALFDRLVYTKIRAALGGACEMSISGGAPLGERLAHFFRGVGVTVYEGYGLTETSPGVAINLQHAIRVGTVGRPLPGVTVAIADDGEILVRGGNVFQGYWRNEQATAEVLKDGWFHTGDLGSLDKDGYLKITGRKKEIIVTAGGKNVAPAVLEDRLQAHPLVSQSMVVGDGRPFIAALVTIDQDAFAKWLESNGKPASATVETLRSDPELRGEVQKAVDAANLAVSRAEAIREFRILPREFTEEAGEVTPSLKIKRNVVLKGYADEIAAIYGG</sequence>
<keyword evidence="2" id="KW-0436">Ligase</keyword>
<dbReference type="PROSITE" id="PS00455">
    <property type="entry name" value="AMP_BINDING"/>
    <property type="match status" value="1"/>
</dbReference>